<sequence length="288" mass="31516">MTASTTRPRWWQWPTVLSLDAPAVALAWQWLVARAALFPLSSQHVIVLGTSTWLAYSADRWIEGWRLAPDVVQTPRHRFYQTQRRAIAVVWPLVFAADVAIALHWLTPRELSAGFILLGAVALYLLSHQFVHRHHRWRAPKEIIVTLLLAGGVGLFPVADPFVRDGVLGSAIGCVALLFFTNLVLISAWEIDVDAAHGQTSLALQFRRALRASRALPWGVAAGAGLAWVTVPSGLAPVLACTAVSALLLAGVDLAHHRKDINGRLARVLADAVLLTPAVLWLAAHLRR</sequence>
<proteinExistence type="predicted"/>
<dbReference type="KEGG" id="ole:K0B96_04215"/>
<keyword evidence="1" id="KW-1133">Transmembrane helix</keyword>
<feature type="transmembrane region" description="Helical" evidence="1">
    <location>
        <begin position="112"/>
        <end position="131"/>
    </location>
</feature>
<feature type="transmembrane region" description="Helical" evidence="1">
    <location>
        <begin position="143"/>
        <end position="163"/>
    </location>
</feature>
<evidence type="ECO:0000256" key="1">
    <source>
        <dbReference type="SAM" id="Phobius"/>
    </source>
</evidence>
<dbReference type="Proteomes" id="UP000825051">
    <property type="component" value="Chromosome"/>
</dbReference>
<dbReference type="EMBL" id="CP080507">
    <property type="protein sequence ID" value="QYM79832.1"/>
    <property type="molecule type" value="Genomic_DNA"/>
</dbReference>
<reference evidence="2" key="1">
    <citation type="submission" date="2021-08" db="EMBL/GenBank/DDBJ databases">
        <title>Genome of a novel bacterium of the phylum Verrucomicrobia, Oleiharenicola sp. KSB-15.</title>
        <authorList>
            <person name="Chung J.-H."/>
            <person name="Ahn J.-H."/>
            <person name="Yoon Y."/>
            <person name="Kim D.-Y."/>
            <person name="An S.-H."/>
            <person name="Park I."/>
            <person name="Yeon J."/>
        </authorList>
    </citation>
    <scope>NUCLEOTIDE SEQUENCE</scope>
    <source>
        <strain evidence="2">KSB-15</strain>
    </source>
</reference>
<protein>
    <submittedName>
        <fullName evidence="2">Uncharacterized protein</fullName>
    </submittedName>
</protein>
<name>A0A8F9TYF8_9BACT</name>
<gene>
    <name evidence="2" type="ORF">K0B96_04215</name>
</gene>
<feature type="transmembrane region" description="Helical" evidence="1">
    <location>
        <begin position="212"/>
        <end position="229"/>
    </location>
</feature>
<evidence type="ECO:0000313" key="3">
    <source>
        <dbReference type="Proteomes" id="UP000825051"/>
    </source>
</evidence>
<evidence type="ECO:0000313" key="2">
    <source>
        <dbReference type="EMBL" id="QYM79832.1"/>
    </source>
</evidence>
<feature type="transmembrane region" description="Helical" evidence="1">
    <location>
        <begin position="268"/>
        <end position="286"/>
    </location>
</feature>
<organism evidence="2 3">
    <name type="scientific">Horticoccus luteus</name>
    <dbReference type="NCBI Taxonomy" id="2862869"/>
    <lineage>
        <taxon>Bacteria</taxon>
        <taxon>Pseudomonadati</taxon>
        <taxon>Verrucomicrobiota</taxon>
        <taxon>Opitutia</taxon>
        <taxon>Opitutales</taxon>
        <taxon>Opitutaceae</taxon>
        <taxon>Horticoccus</taxon>
    </lineage>
</organism>
<feature type="transmembrane region" description="Helical" evidence="1">
    <location>
        <begin position="235"/>
        <end position="256"/>
    </location>
</feature>
<feature type="transmembrane region" description="Helical" evidence="1">
    <location>
        <begin position="169"/>
        <end position="191"/>
    </location>
</feature>
<dbReference type="RefSeq" id="WP_220164203.1">
    <property type="nucleotide sequence ID" value="NZ_CP080507.1"/>
</dbReference>
<feature type="transmembrane region" description="Helical" evidence="1">
    <location>
        <begin position="86"/>
        <end position="106"/>
    </location>
</feature>
<keyword evidence="3" id="KW-1185">Reference proteome</keyword>
<keyword evidence="1" id="KW-0812">Transmembrane</keyword>
<accession>A0A8F9TYF8</accession>
<keyword evidence="1" id="KW-0472">Membrane</keyword>
<dbReference type="AlphaFoldDB" id="A0A8F9TYF8"/>